<dbReference type="InterPro" id="IPR032675">
    <property type="entry name" value="LRR_dom_sf"/>
</dbReference>
<evidence type="ECO:0000313" key="3">
    <source>
        <dbReference type="Proteomes" id="UP000065511"/>
    </source>
</evidence>
<proteinExistence type="predicted"/>
<gene>
    <name evidence="1" type="ORF">ATZ33_00905</name>
    <name evidence="2" type="ORF">RV15_GL002643</name>
</gene>
<dbReference type="EMBL" id="CP013614">
    <property type="protein sequence ID" value="ALR99990.1"/>
    <property type="molecule type" value="Genomic_DNA"/>
</dbReference>
<dbReference type="RefSeq" id="WP_071876702.1">
    <property type="nucleotide sequence ID" value="NZ_JXLC01000004.1"/>
</dbReference>
<protein>
    <recommendedName>
        <fullName evidence="5">WxL domain-containing protein</fullName>
    </recommendedName>
</protein>
<reference evidence="2 4" key="1">
    <citation type="submission" date="2014-12" db="EMBL/GenBank/DDBJ databases">
        <title>Draft genome sequences of 29 type strains of Enterococci.</title>
        <authorList>
            <person name="Zhong Z."/>
            <person name="Sun Z."/>
            <person name="Liu W."/>
            <person name="Zhang W."/>
            <person name="Zhang H."/>
        </authorList>
    </citation>
    <scope>NUCLEOTIDE SEQUENCE [LARGE SCALE GENOMIC DNA]</scope>
    <source>
        <strain evidence="2 4">DSM 22801</strain>
    </source>
</reference>
<evidence type="ECO:0000313" key="1">
    <source>
        <dbReference type="EMBL" id="ALR99990.1"/>
    </source>
</evidence>
<dbReference type="EMBL" id="JXLC01000004">
    <property type="protein sequence ID" value="OJG92698.1"/>
    <property type="molecule type" value="Genomic_DNA"/>
</dbReference>
<dbReference type="Proteomes" id="UP000065511">
    <property type="component" value="Chromosome"/>
</dbReference>
<dbReference type="OrthoDB" id="2178194at2"/>
<dbReference type="SUPFAM" id="SSF52058">
    <property type="entry name" value="L domain-like"/>
    <property type="match status" value="1"/>
</dbReference>
<organism evidence="2 4">
    <name type="scientific">Enterococcus silesiacus</name>
    <dbReference type="NCBI Taxonomy" id="332949"/>
    <lineage>
        <taxon>Bacteria</taxon>
        <taxon>Bacillati</taxon>
        <taxon>Bacillota</taxon>
        <taxon>Bacilli</taxon>
        <taxon>Lactobacillales</taxon>
        <taxon>Enterococcaceae</taxon>
        <taxon>Enterococcus</taxon>
    </lineage>
</organism>
<evidence type="ECO:0000313" key="4">
    <source>
        <dbReference type="Proteomes" id="UP000183039"/>
    </source>
</evidence>
<keyword evidence="3" id="KW-1185">Reference proteome</keyword>
<accession>A0A0S3K6V6</accession>
<evidence type="ECO:0008006" key="5">
    <source>
        <dbReference type="Google" id="ProtNLM"/>
    </source>
</evidence>
<dbReference type="AlphaFoldDB" id="A0A0S3K6V6"/>
<name>A0A0S3K6V6_9ENTE</name>
<sequence length="308" mass="35486">MKKSVKSSMVVLALGLGLSIGTSEEVEAMYESPYSYFNDYGIREELFADVDNLYSDRYRAEMDQLMEKHEKGSISDDEFDRLSEKLAEIDEKNFLERKTLFDSYGLLKKIDIKNITHFDTDFEEYSSLTGIEELTALEQVQGEGGNFNSFRELSELKNLKTVMLEANNQLTLNSFKKLKDLETIQLLFDGYEKNEEQDSQEYTQALPTDISALSNLNKLKNIQISARGRMATVTLKKGTTSYQLFDPIVPSKQFDGAEMKYFSDNESSEWLEWNDLKGDEKYLGFSWRIEKGTNLSYTGEGQIPIRWK</sequence>
<evidence type="ECO:0000313" key="2">
    <source>
        <dbReference type="EMBL" id="OJG92698.1"/>
    </source>
</evidence>
<dbReference type="Proteomes" id="UP000183039">
    <property type="component" value="Unassembled WGS sequence"/>
</dbReference>
<dbReference type="Gene3D" id="3.80.10.10">
    <property type="entry name" value="Ribonuclease Inhibitor"/>
    <property type="match status" value="1"/>
</dbReference>
<dbReference type="KEGG" id="ess:ATZ33_00905"/>
<reference evidence="1 3" key="2">
    <citation type="submission" date="2015-12" db="EMBL/GenBank/DDBJ databases">
        <authorList>
            <person name="Lauer A."/>
            <person name="Humrighouse B."/>
            <person name="Loparev V."/>
            <person name="Shewmaker P.L."/>
            <person name="Whitney A.M."/>
            <person name="McLaughlin R.W."/>
        </authorList>
    </citation>
    <scope>NUCLEOTIDE SEQUENCE [LARGE SCALE GENOMIC DNA]</scope>
    <source>
        <strain evidence="1 3">LMG 23085</strain>
    </source>
</reference>